<name>A0ABY4CWQ0_9BACT</name>
<keyword evidence="1" id="KW-0732">Signal</keyword>
<accession>A0ABY4CWQ0</accession>
<sequence length="236" mass="26634">MQRLFLLVLLVSLLASCAPRSFTANTLDSTALAAHRTVAILPFDVQQERIRLRDIRFAGTDTTRATQQRMTHEWTAKQEQESRQVAFQLQELLYTQLHAQQPARGYTVQFQDVHETNRLLQQAGITYENFPDHTLQEVQQVLGVDAVLSGQTMLYQPLPNGLGLAARILLNQPIVGNQAVVPSSQATTNLMLYDCRGNQLAWRFDYEGTGNAALKPERLTQELVRAAAPSFPYRRK</sequence>
<organism evidence="2 3">
    <name type="scientific">Hymenobacter tibetensis</name>
    <dbReference type="NCBI Taxonomy" id="497967"/>
    <lineage>
        <taxon>Bacteria</taxon>
        <taxon>Pseudomonadati</taxon>
        <taxon>Bacteroidota</taxon>
        <taxon>Cytophagia</taxon>
        <taxon>Cytophagales</taxon>
        <taxon>Hymenobacteraceae</taxon>
        <taxon>Hymenobacter</taxon>
    </lineage>
</organism>
<dbReference type="PROSITE" id="PS51257">
    <property type="entry name" value="PROKAR_LIPOPROTEIN"/>
    <property type="match status" value="1"/>
</dbReference>
<gene>
    <name evidence="2" type="ORF">MTX78_20370</name>
</gene>
<dbReference type="Proteomes" id="UP000831113">
    <property type="component" value="Chromosome"/>
</dbReference>
<protein>
    <recommendedName>
        <fullName evidence="4">DUF3313 domain-containing protein</fullName>
    </recommendedName>
</protein>
<proteinExistence type="predicted"/>
<evidence type="ECO:0000313" key="3">
    <source>
        <dbReference type="Proteomes" id="UP000831113"/>
    </source>
</evidence>
<evidence type="ECO:0000256" key="1">
    <source>
        <dbReference type="SAM" id="SignalP"/>
    </source>
</evidence>
<dbReference type="RefSeq" id="WP_243797853.1">
    <property type="nucleotide sequence ID" value="NZ_CP094669.1"/>
</dbReference>
<evidence type="ECO:0000313" key="2">
    <source>
        <dbReference type="EMBL" id="UOG74462.1"/>
    </source>
</evidence>
<keyword evidence="3" id="KW-1185">Reference proteome</keyword>
<dbReference type="EMBL" id="CP094669">
    <property type="protein sequence ID" value="UOG74462.1"/>
    <property type="molecule type" value="Genomic_DNA"/>
</dbReference>
<feature type="signal peptide" evidence="1">
    <location>
        <begin position="1"/>
        <end position="23"/>
    </location>
</feature>
<feature type="chain" id="PRO_5046525250" description="DUF3313 domain-containing protein" evidence="1">
    <location>
        <begin position="24"/>
        <end position="236"/>
    </location>
</feature>
<reference evidence="2 3" key="1">
    <citation type="submission" date="2022-03" db="EMBL/GenBank/DDBJ databases">
        <title>Hymenobactersp. isolated from the air.</title>
        <authorList>
            <person name="Won M."/>
            <person name="Kwon S.-W."/>
        </authorList>
    </citation>
    <scope>NUCLEOTIDE SEQUENCE [LARGE SCALE GENOMIC DNA]</scope>
    <source>
        <strain evidence="2 3">KACC 21982</strain>
    </source>
</reference>
<dbReference type="Gene3D" id="3.40.50.10610">
    <property type="entry name" value="ABC-type transport auxiliary lipoprotein component"/>
    <property type="match status" value="1"/>
</dbReference>
<evidence type="ECO:0008006" key="4">
    <source>
        <dbReference type="Google" id="ProtNLM"/>
    </source>
</evidence>